<evidence type="ECO:0008006" key="4">
    <source>
        <dbReference type="Google" id="ProtNLM"/>
    </source>
</evidence>
<gene>
    <name evidence="2" type="ORF">GCM10011380_18870</name>
</gene>
<proteinExistence type="predicted"/>
<keyword evidence="1" id="KW-0732">Signal</keyword>
<evidence type="ECO:0000313" key="3">
    <source>
        <dbReference type="Proteomes" id="UP000623067"/>
    </source>
</evidence>
<dbReference type="Proteomes" id="UP000623067">
    <property type="component" value="Unassembled WGS sequence"/>
</dbReference>
<sequence>MTRPLASASTCLTLLLTAGALTGCGKADAPAPANTVAAASETPAEGYAERIRQLPEGQRSGVFLRAIRDGKEQCQEVTKEYEIGAIEGRPTWAVTCDGTTPWVISIDGNGVARVTKASPASRLPPKGS</sequence>
<reference evidence="2" key="1">
    <citation type="journal article" date="2014" name="Int. J. Syst. Evol. Microbiol.">
        <title>Complete genome sequence of Corynebacterium casei LMG S-19264T (=DSM 44701T), isolated from a smear-ripened cheese.</title>
        <authorList>
            <consortium name="US DOE Joint Genome Institute (JGI-PGF)"/>
            <person name="Walter F."/>
            <person name="Albersmeier A."/>
            <person name="Kalinowski J."/>
            <person name="Ruckert C."/>
        </authorList>
    </citation>
    <scope>NUCLEOTIDE SEQUENCE</scope>
    <source>
        <strain evidence="2">CGMCC 1.15330</strain>
    </source>
</reference>
<dbReference type="RefSeq" id="WP_188658506.1">
    <property type="nucleotide sequence ID" value="NZ_BMIH01000002.1"/>
</dbReference>
<reference evidence="2" key="2">
    <citation type="submission" date="2020-09" db="EMBL/GenBank/DDBJ databases">
        <authorList>
            <person name="Sun Q."/>
            <person name="Zhou Y."/>
        </authorList>
    </citation>
    <scope>NUCLEOTIDE SEQUENCE</scope>
    <source>
        <strain evidence="2">CGMCC 1.15330</strain>
    </source>
</reference>
<keyword evidence="3" id="KW-1185">Reference proteome</keyword>
<feature type="chain" id="PRO_5036674709" description="Lipoprotein" evidence="1">
    <location>
        <begin position="21"/>
        <end position="128"/>
    </location>
</feature>
<protein>
    <recommendedName>
        <fullName evidence="4">Lipoprotein</fullName>
    </recommendedName>
</protein>
<comment type="caution">
    <text evidence="2">The sequence shown here is derived from an EMBL/GenBank/DDBJ whole genome shotgun (WGS) entry which is preliminary data.</text>
</comment>
<evidence type="ECO:0000313" key="2">
    <source>
        <dbReference type="EMBL" id="GGB29563.1"/>
    </source>
</evidence>
<feature type="signal peptide" evidence="1">
    <location>
        <begin position="1"/>
        <end position="20"/>
    </location>
</feature>
<name>A0A916T5N3_9SPHN</name>
<evidence type="ECO:0000256" key="1">
    <source>
        <dbReference type="SAM" id="SignalP"/>
    </source>
</evidence>
<dbReference type="EMBL" id="BMIH01000002">
    <property type="protein sequence ID" value="GGB29563.1"/>
    <property type="molecule type" value="Genomic_DNA"/>
</dbReference>
<accession>A0A916T5N3</accession>
<dbReference type="PROSITE" id="PS51257">
    <property type="entry name" value="PROKAR_LIPOPROTEIN"/>
    <property type="match status" value="1"/>
</dbReference>
<organism evidence="2 3">
    <name type="scientific">Sphingomonas metalli</name>
    <dbReference type="NCBI Taxonomy" id="1779358"/>
    <lineage>
        <taxon>Bacteria</taxon>
        <taxon>Pseudomonadati</taxon>
        <taxon>Pseudomonadota</taxon>
        <taxon>Alphaproteobacteria</taxon>
        <taxon>Sphingomonadales</taxon>
        <taxon>Sphingomonadaceae</taxon>
        <taxon>Sphingomonas</taxon>
    </lineage>
</organism>
<dbReference type="AlphaFoldDB" id="A0A916T5N3"/>